<dbReference type="PANTHER" id="PTHR34136:SF1">
    <property type="entry name" value="UDP-N-ACETYL-D-MANNOSAMINURONIC ACID TRANSFERASE"/>
    <property type="match status" value="1"/>
</dbReference>
<evidence type="ECO:0000256" key="2">
    <source>
        <dbReference type="ARBA" id="ARBA00022679"/>
    </source>
</evidence>
<name>A0A1H3Q7E7_9ACTN</name>
<dbReference type="PANTHER" id="PTHR34136">
    <property type="match status" value="1"/>
</dbReference>
<dbReference type="STRING" id="1137993.SAMN05660209_04635"/>
<dbReference type="Pfam" id="PF03808">
    <property type="entry name" value="Glyco_tran_WecG"/>
    <property type="match status" value="1"/>
</dbReference>
<dbReference type="InterPro" id="IPR004629">
    <property type="entry name" value="WecG_TagA_CpsF"/>
</dbReference>
<dbReference type="Proteomes" id="UP000198921">
    <property type="component" value="Unassembled WGS sequence"/>
</dbReference>
<sequence>MRRQDPWPWTPGLSPLTPEQVVEMLIAASRQGVGHHVLTLNLDIYRHLAYLTAPHAQKLRSSYTLLLADGMPLVWGAALAGRPVPGRVTGADLLPILTRAALSAGLHVHYTGGPPGAAEGAAAAVIPEGRCSGRLSTSAFRLARDPADPCFREAAGSILADRPDVVFAAYGFPKQDHLGVAVRDLDPSSTIIGCGASLEFAAGMVRRAPAALQRTGLEWVFRLGTDPGRLGRRYLVEDMPVLVPLLRDAVRARRQPSEGRINR</sequence>
<organism evidence="3 4">
    <name type="scientific">Geodermatophilus africanus</name>
    <dbReference type="NCBI Taxonomy" id="1137993"/>
    <lineage>
        <taxon>Bacteria</taxon>
        <taxon>Bacillati</taxon>
        <taxon>Actinomycetota</taxon>
        <taxon>Actinomycetes</taxon>
        <taxon>Geodermatophilales</taxon>
        <taxon>Geodermatophilaceae</taxon>
        <taxon>Geodermatophilus</taxon>
    </lineage>
</organism>
<dbReference type="NCBIfam" id="TIGR00696">
    <property type="entry name" value="wecG_tagA_cpsF"/>
    <property type="match status" value="1"/>
</dbReference>
<gene>
    <name evidence="3" type="ORF">SAMN05660209_04635</name>
</gene>
<evidence type="ECO:0000313" key="4">
    <source>
        <dbReference type="Proteomes" id="UP000198921"/>
    </source>
</evidence>
<keyword evidence="2 3" id="KW-0808">Transferase</keyword>
<dbReference type="CDD" id="cd06533">
    <property type="entry name" value="Glyco_transf_WecG_TagA"/>
    <property type="match status" value="1"/>
</dbReference>
<keyword evidence="1" id="KW-0328">Glycosyltransferase</keyword>
<evidence type="ECO:0000256" key="1">
    <source>
        <dbReference type="ARBA" id="ARBA00022676"/>
    </source>
</evidence>
<accession>A0A1H3Q7E7</accession>
<proteinExistence type="predicted"/>
<protein>
    <submittedName>
        <fullName evidence="3">Glycosyl transferase WecB/TagA/CpsF family protein</fullName>
    </submittedName>
</protein>
<keyword evidence="4" id="KW-1185">Reference proteome</keyword>
<dbReference type="AlphaFoldDB" id="A0A1H3Q7E7"/>
<dbReference type="GO" id="GO:0016758">
    <property type="term" value="F:hexosyltransferase activity"/>
    <property type="evidence" value="ECO:0007669"/>
    <property type="project" value="TreeGrafter"/>
</dbReference>
<dbReference type="EMBL" id="FNOT01000020">
    <property type="protein sequence ID" value="SDZ09091.1"/>
    <property type="molecule type" value="Genomic_DNA"/>
</dbReference>
<evidence type="ECO:0000313" key="3">
    <source>
        <dbReference type="EMBL" id="SDZ09091.1"/>
    </source>
</evidence>
<reference evidence="4" key="1">
    <citation type="submission" date="2016-10" db="EMBL/GenBank/DDBJ databases">
        <authorList>
            <person name="Varghese N."/>
            <person name="Submissions S."/>
        </authorList>
    </citation>
    <scope>NUCLEOTIDE SEQUENCE [LARGE SCALE GENOMIC DNA]</scope>
    <source>
        <strain evidence="4">DSM 45422</strain>
    </source>
</reference>